<reference evidence="8 9" key="1">
    <citation type="submission" date="2019-09" db="EMBL/GenBank/DDBJ databases">
        <title>Goodfellowia gen. nov., a new genus of the Pseudonocardineae related to Actinoalloteichus, containing Goodfellowia coeruleoviolacea gen. nov., comb. nov. gen. nov., comb. nov.</title>
        <authorList>
            <person name="Labeda D."/>
        </authorList>
    </citation>
    <scope>NUCLEOTIDE SEQUENCE [LARGE SCALE GENOMIC DNA]</scope>
    <source>
        <strain evidence="8 9">AN110305</strain>
    </source>
</reference>
<feature type="domain" description="FAD/NAD(P)-binding" evidence="6">
    <location>
        <begin position="9"/>
        <end position="306"/>
    </location>
</feature>
<keyword evidence="3" id="KW-0274">FAD</keyword>
<evidence type="ECO:0000259" key="7">
    <source>
        <dbReference type="Pfam" id="PF14759"/>
    </source>
</evidence>
<name>A0A5B2XQN8_9PSEU</name>
<protein>
    <submittedName>
        <fullName evidence="8">Oxidoreductase</fullName>
    </submittedName>
</protein>
<dbReference type="SUPFAM" id="SSF51905">
    <property type="entry name" value="FAD/NAD(P)-binding domain"/>
    <property type="match status" value="2"/>
</dbReference>
<accession>A0A5B2XQN8</accession>
<dbReference type="AlphaFoldDB" id="A0A5B2XQN8"/>
<dbReference type="PRINTS" id="PR00368">
    <property type="entry name" value="FADPNR"/>
</dbReference>
<comment type="caution">
    <text evidence="8">The sequence shown here is derived from an EMBL/GenBank/DDBJ whole genome shotgun (WGS) entry which is preliminary data.</text>
</comment>
<evidence type="ECO:0000256" key="4">
    <source>
        <dbReference type="ARBA" id="ARBA00023002"/>
    </source>
</evidence>
<dbReference type="Gene3D" id="3.50.50.60">
    <property type="entry name" value="FAD/NAD(P)-binding domain"/>
    <property type="match status" value="2"/>
</dbReference>
<dbReference type="InterPro" id="IPR050446">
    <property type="entry name" value="FAD-oxidoreductase/Apoptosis"/>
</dbReference>
<evidence type="ECO:0000256" key="3">
    <source>
        <dbReference type="ARBA" id="ARBA00022827"/>
    </source>
</evidence>
<evidence type="ECO:0000256" key="1">
    <source>
        <dbReference type="ARBA" id="ARBA00001974"/>
    </source>
</evidence>
<dbReference type="PANTHER" id="PTHR43557:SF2">
    <property type="entry name" value="RIESKE DOMAIN-CONTAINING PROTEIN-RELATED"/>
    <property type="match status" value="1"/>
</dbReference>
<keyword evidence="4" id="KW-0560">Oxidoreductase</keyword>
<dbReference type="PANTHER" id="PTHR43557">
    <property type="entry name" value="APOPTOSIS-INDUCING FACTOR 1"/>
    <property type="match status" value="1"/>
</dbReference>
<dbReference type="Pfam" id="PF07992">
    <property type="entry name" value="Pyr_redox_2"/>
    <property type="match status" value="1"/>
</dbReference>
<dbReference type="Gene3D" id="3.30.390.30">
    <property type="match status" value="1"/>
</dbReference>
<evidence type="ECO:0000313" key="8">
    <source>
        <dbReference type="EMBL" id="KAA2265254.1"/>
    </source>
</evidence>
<keyword evidence="2" id="KW-0285">Flavoprotein</keyword>
<dbReference type="EMBL" id="VUOB01000008">
    <property type="protein sequence ID" value="KAA2265254.1"/>
    <property type="molecule type" value="Genomic_DNA"/>
</dbReference>
<feature type="compositionally biased region" description="Low complexity" evidence="5">
    <location>
        <begin position="402"/>
        <end position="413"/>
    </location>
</feature>
<evidence type="ECO:0000313" key="9">
    <source>
        <dbReference type="Proteomes" id="UP000323454"/>
    </source>
</evidence>
<dbReference type="RefSeq" id="WP_149848294.1">
    <property type="nucleotide sequence ID" value="NZ_VUOB01000008.1"/>
</dbReference>
<dbReference type="OrthoDB" id="4475657at2"/>
<dbReference type="Proteomes" id="UP000323454">
    <property type="component" value="Unassembled WGS sequence"/>
</dbReference>
<dbReference type="InterPro" id="IPR028202">
    <property type="entry name" value="Reductase_C"/>
</dbReference>
<evidence type="ECO:0000256" key="5">
    <source>
        <dbReference type="SAM" id="MobiDB-lite"/>
    </source>
</evidence>
<dbReference type="Pfam" id="PF14759">
    <property type="entry name" value="Reductase_C"/>
    <property type="match status" value="1"/>
</dbReference>
<feature type="region of interest" description="Disordered" evidence="5">
    <location>
        <begin position="392"/>
        <end position="444"/>
    </location>
</feature>
<keyword evidence="9" id="KW-1185">Reference proteome</keyword>
<dbReference type="InterPro" id="IPR016156">
    <property type="entry name" value="FAD/NAD-linked_Rdtase_dimer_sf"/>
</dbReference>
<reference evidence="8 9" key="2">
    <citation type="submission" date="2019-09" db="EMBL/GenBank/DDBJ databases">
        <authorList>
            <person name="Jin C."/>
        </authorList>
    </citation>
    <scope>NUCLEOTIDE SEQUENCE [LARGE SCALE GENOMIC DNA]</scope>
    <source>
        <strain evidence="8 9">AN110305</strain>
    </source>
</reference>
<organism evidence="8 9">
    <name type="scientific">Solihabitans fulvus</name>
    <dbReference type="NCBI Taxonomy" id="1892852"/>
    <lineage>
        <taxon>Bacteria</taxon>
        <taxon>Bacillati</taxon>
        <taxon>Actinomycetota</taxon>
        <taxon>Actinomycetes</taxon>
        <taxon>Pseudonocardiales</taxon>
        <taxon>Pseudonocardiaceae</taxon>
        <taxon>Solihabitans</taxon>
    </lineage>
</organism>
<sequence>MTVRSKAQRIVVVGAGLAGLRAAERLREQGFDGELVIVGEEKQRPYQRPALSKQFLTGALRAGDLALRSYVELDARWRLGTPVHRLEPARHVLHLPGGEELRYDGLVIATGVQARHLDGAPRHDPRVHVLRGLADAVALRDALLGSSGPIAVLGGGFTSCEVAATCRSLGREVHLVSRSPLLLERALGGAMGARLGELHRAHGVRLALGVEVRRWIPQGWSMGMLLSDGQLLLAECVVLAVGGVPAVDWLRGSGLVLEDGILCGPTCHAVGASDIVVAGDVARWPNLRFDAVPRRVEHWLNAVEMGRAAAENLLAGQQSATPFTPLPRFWSEQHGVRLQAAGMPSLGEDTVRLAGRPERGAGIAGYLRDGRLVGLVGQESPRGMLHWTSALAKPAPQPQPQSQPQSQPLPRQRFTPMRQPAASRASLASWQLGRAARSQVRANN</sequence>
<proteinExistence type="predicted"/>
<evidence type="ECO:0000259" key="6">
    <source>
        <dbReference type="Pfam" id="PF07992"/>
    </source>
</evidence>
<dbReference type="GO" id="GO:0016651">
    <property type="term" value="F:oxidoreductase activity, acting on NAD(P)H"/>
    <property type="evidence" value="ECO:0007669"/>
    <property type="project" value="TreeGrafter"/>
</dbReference>
<comment type="cofactor">
    <cofactor evidence="1">
        <name>FAD</name>
        <dbReference type="ChEBI" id="CHEBI:57692"/>
    </cofactor>
</comment>
<dbReference type="InterPro" id="IPR023753">
    <property type="entry name" value="FAD/NAD-binding_dom"/>
</dbReference>
<dbReference type="InterPro" id="IPR036188">
    <property type="entry name" value="FAD/NAD-bd_sf"/>
</dbReference>
<dbReference type="SUPFAM" id="SSF55424">
    <property type="entry name" value="FAD/NAD-linked reductases, dimerisation (C-terminal) domain"/>
    <property type="match status" value="1"/>
</dbReference>
<dbReference type="PRINTS" id="PR00411">
    <property type="entry name" value="PNDRDTASEI"/>
</dbReference>
<feature type="domain" description="Reductase C-terminal" evidence="7">
    <location>
        <begin position="329"/>
        <end position="395"/>
    </location>
</feature>
<evidence type="ECO:0000256" key="2">
    <source>
        <dbReference type="ARBA" id="ARBA00022630"/>
    </source>
</evidence>
<dbReference type="GO" id="GO:0005737">
    <property type="term" value="C:cytoplasm"/>
    <property type="evidence" value="ECO:0007669"/>
    <property type="project" value="TreeGrafter"/>
</dbReference>
<gene>
    <name evidence="8" type="ORF">F0L68_05285</name>
</gene>